<feature type="compositionally biased region" description="Basic and acidic residues" evidence="1">
    <location>
        <begin position="308"/>
        <end position="317"/>
    </location>
</feature>
<organism evidence="4 6">
    <name type="scientific">Bursaphelenchus xylophilus</name>
    <name type="common">Pinewood nematode worm</name>
    <name type="synonym">Aphelenchoides xylophilus</name>
    <dbReference type="NCBI Taxonomy" id="6326"/>
    <lineage>
        <taxon>Eukaryota</taxon>
        <taxon>Metazoa</taxon>
        <taxon>Ecdysozoa</taxon>
        <taxon>Nematoda</taxon>
        <taxon>Chromadorea</taxon>
        <taxon>Rhabditida</taxon>
        <taxon>Tylenchina</taxon>
        <taxon>Tylenchomorpha</taxon>
        <taxon>Aphelenchoidea</taxon>
        <taxon>Aphelenchoididae</taxon>
        <taxon>Bursaphelenchus</taxon>
    </lineage>
</organism>
<evidence type="ECO:0000313" key="3">
    <source>
        <dbReference type="EMBL" id="CAG9113430.1"/>
    </source>
</evidence>
<name>A0A1I7SFN5_BURXY</name>
<feature type="region of interest" description="Disordered" evidence="1">
    <location>
        <begin position="53"/>
        <end position="72"/>
    </location>
</feature>
<reference evidence="3" key="2">
    <citation type="submission" date="2020-08" db="EMBL/GenBank/DDBJ databases">
        <authorList>
            <person name="Kikuchi T."/>
        </authorList>
    </citation>
    <scope>NUCLEOTIDE SEQUENCE</scope>
    <source>
        <strain evidence="2">Ka4C1</strain>
    </source>
</reference>
<evidence type="ECO:0000313" key="6">
    <source>
        <dbReference type="WBParaSite" id="BXY_1184700.1"/>
    </source>
</evidence>
<evidence type="ECO:0000313" key="2">
    <source>
        <dbReference type="EMBL" id="CAD5224611.1"/>
    </source>
</evidence>
<evidence type="ECO:0000313" key="5">
    <source>
        <dbReference type="Proteomes" id="UP000659654"/>
    </source>
</evidence>
<feature type="region of interest" description="Disordered" evidence="1">
    <location>
        <begin position="276"/>
        <end position="317"/>
    </location>
</feature>
<protein>
    <submittedName>
        <fullName evidence="2">(pine wood nematode) hypothetical protein</fullName>
    </submittedName>
</protein>
<keyword evidence="5" id="KW-1185">Reference proteome</keyword>
<proteinExistence type="predicted"/>
<dbReference type="WBParaSite" id="BXY_1184700.1">
    <property type="protein sequence ID" value="BXY_1184700.1"/>
    <property type="gene ID" value="BXY_1184700"/>
</dbReference>
<feature type="region of interest" description="Disordered" evidence="1">
    <location>
        <begin position="1"/>
        <end position="24"/>
    </location>
</feature>
<dbReference type="Proteomes" id="UP000582659">
    <property type="component" value="Unassembled WGS sequence"/>
</dbReference>
<accession>A0A1I7SFN5</accession>
<dbReference type="SMR" id="A0A1I7SFN5"/>
<gene>
    <name evidence="2" type="ORF">BXYJ_LOCUS8130</name>
</gene>
<dbReference type="EMBL" id="CAJFDI010000004">
    <property type="protein sequence ID" value="CAD5224611.1"/>
    <property type="molecule type" value="Genomic_DNA"/>
</dbReference>
<sequence length="512" mass="57491">MPEDETALPSTSKQFQAHEIIGQSSQDDDYMGYRFATEIKQEALEESDLHCYEEMENERSSSGSRNSGKSSLISETKFPDIVSELMITHLHSGFNQYICHEKVEADIAEKFPHLVGPTLRSRIRDSWRRCKTLARKKERIGKKMNERDLRIIDALNEAAIRSTFVGHVSVSHSKAAVCAAISSYFQGRDPTDQLDEDLGAYVAWSFIEDHVEKHHPRNKWALWNVFKDIATFAETKMQKGEKLNRGEEIVTTLISLHPSLAKPEMPLPSLCGLSERADSEERPTTSNTTPNPSNNSTQEVIEIDSDGDNPKKKQEVRPRTIRVIRKPAKVASGPFVVIETAKRRIVQNTTSNNVTYDAQTQEIEPSPFKSIRVVRRPINLETSTPSTSFEQEIDSSIGIYDRSKSGMTGQPIVQSRTNTLRPGGVRFQLTPSNVNRLPATLNVSGNSSQNVPNDPGRPPNKTLPLRQWLNVVDYCRRTNQVFSFDGDAVIFSDPAAPGYEIRLPLDRVASIV</sequence>
<dbReference type="Proteomes" id="UP000659654">
    <property type="component" value="Unassembled WGS sequence"/>
</dbReference>
<dbReference type="AlphaFoldDB" id="A0A1I7SFN5"/>
<evidence type="ECO:0000313" key="4">
    <source>
        <dbReference type="Proteomes" id="UP000095284"/>
    </source>
</evidence>
<reference evidence="6" key="1">
    <citation type="submission" date="2016-11" db="UniProtKB">
        <authorList>
            <consortium name="WormBaseParasite"/>
        </authorList>
    </citation>
    <scope>IDENTIFICATION</scope>
</reference>
<feature type="compositionally biased region" description="Low complexity" evidence="1">
    <location>
        <begin position="60"/>
        <end position="71"/>
    </location>
</feature>
<feature type="compositionally biased region" description="Low complexity" evidence="1">
    <location>
        <begin position="284"/>
        <end position="297"/>
    </location>
</feature>
<evidence type="ECO:0000256" key="1">
    <source>
        <dbReference type="SAM" id="MobiDB-lite"/>
    </source>
</evidence>
<dbReference type="EMBL" id="CAJFCV020000004">
    <property type="protein sequence ID" value="CAG9113430.1"/>
    <property type="molecule type" value="Genomic_DNA"/>
</dbReference>
<dbReference type="Proteomes" id="UP000095284">
    <property type="component" value="Unplaced"/>
</dbReference>